<accession>A0A2U9IBK6</accession>
<dbReference type="OrthoDB" id="56770at2157"/>
<dbReference type="KEGG" id="abri:DFR85_00975"/>
<keyword evidence="1" id="KW-1133">Transmembrane helix</keyword>
<sequence length="631" mass="68882">MRYKALWKTLLVLFLIIINSEGIYLGFNQSSTFIGYAKPQTLIAPGETEVPITFSITNLGNTLYNVSITPLQIFPFYLYKYYNTTDIVNIPIWEHGQEINITFLYNINSTALDGVYKISLDINATNVTKIVSFSVPILGYVKITAQGVWGSLNSPLVVAPGETNLPLSIILVNEGNVEGYNVSITLNSTYPIKFEQKKVDIGYLPIGQPITATIYASIYNNASEGVYNIPITINYFKNSNEKTLISVPINGYENFSISALWGTQSSPMTASPGSENLPLTFIVKNLGNVLASNVSIFLKQAYPLKISQKYVSIGIIPAGEYNLATITASVYSNVTPGIYYIPVILHYFETNVTQYVPLLISSPKIAINILTLPPQIFPGFYDVRVSAIVLNYGNGIAENSTVSLSSPFPIVSSNNVSLGAIPIGVPENVTFLINVPNSTPAGNYILKFHIKYDGGSLVKYYNLTIYPKANIIIVSTYYPTLNPGSSKVPITLTFKNIGNAEAKNIIVRLGTSNVIYPHVSSSNPLAALTASEIFIGNLKPGQETNVTYIVDISSGATAGKYPLAFALIWNQTGSIIPLYETDQVNITISPTLLSQISSVNVVSIPVLYLIIVIIVLIVIIAIISVRARRKR</sequence>
<dbReference type="AlphaFoldDB" id="A0A2U9IBK6"/>
<name>A0A2U9IBK6_9CREN</name>
<keyword evidence="1" id="KW-0812">Transmembrane</keyword>
<dbReference type="Proteomes" id="UP000248044">
    <property type="component" value="Chromosome"/>
</dbReference>
<reference evidence="2 3" key="1">
    <citation type="submission" date="2018-05" db="EMBL/GenBank/DDBJ databases">
        <title>Complete Genome Sequences of Extremely Thermoacidophilic, Metal-Mobilizing Type-Strain Members of the Archaeal Family Sulfolobaceae: Acidianus brierleyi DSM-1651T, Acidianus sulfidivorans DSM-18786T, Metallosphaera hakonensis DSM-7519T, and Metallosphaera prunae DSM-10039T.</title>
        <authorList>
            <person name="Counts J.A."/>
            <person name="Kelly R.M."/>
        </authorList>
    </citation>
    <scope>NUCLEOTIDE SEQUENCE [LARGE SCALE GENOMIC DNA]</scope>
    <source>
        <strain evidence="2 3">DSM 1651</strain>
    </source>
</reference>
<keyword evidence="3" id="KW-1185">Reference proteome</keyword>
<gene>
    <name evidence="2" type="ORF">DFR85_00975</name>
</gene>
<dbReference type="GeneID" id="36830685"/>
<evidence type="ECO:0000313" key="2">
    <source>
        <dbReference type="EMBL" id="AWR93392.1"/>
    </source>
</evidence>
<proteinExistence type="predicted"/>
<evidence type="ECO:0008006" key="4">
    <source>
        <dbReference type="Google" id="ProtNLM"/>
    </source>
</evidence>
<dbReference type="RefSeq" id="WP_110269276.1">
    <property type="nucleotide sequence ID" value="NZ_CP029289.2"/>
</dbReference>
<evidence type="ECO:0000313" key="3">
    <source>
        <dbReference type="Proteomes" id="UP000248044"/>
    </source>
</evidence>
<organism evidence="2 3">
    <name type="scientific">Acidianus brierleyi</name>
    <dbReference type="NCBI Taxonomy" id="41673"/>
    <lineage>
        <taxon>Archaea</taxon>
        <taxon>Thermoproteota</taxon>
        <taxon>Thermoprotei</taxon>
        <taxon>Sulfolobales</taxon>
        <taxon>Sulfolobaceae</taxon>
        <taxon>Acidianus</taxon>
    </lineage>
</organism>
<protein>
    <recommendedName>
        <fullName evidence="4">S-layer protein</fullName>
    </recommendedName>
</protein>
<evidence type="ECO:0000256" key="1">
    <source>
        <dbReference type="SAM" id="Phobius"/>
    </source>
</evidence>
<dbReference type="EMBL" id="CP029289">
    <property type="protein sequence ID" value="AWR93392.1"/>
    <property type="molecule type" value="Genomic_DNA"/>
</dbReference>
<feature type="transmembrane region" description="Helical" evidence="1">
    <location>
        <begin position="606"/>
        <end position="625"/>
    </location>
</feature>
<dbReference type="PANTHER" id="PTHR35902:SF3">
    <property type="entry name" value="NPCBM-ASSOCIATED, NEW3 DOMAIN OF ALPHA-GALACTOSIDASE"/>
    <property type="match status" value="1"/>
</dbReference>
<dbReference type="PANTHER" id="PTHR35902">
    <property type="entry name" value="S-LAYER DOMAIN-LIKE PROTEIN-RELATED"/>
    <property type="match status" value="1"/>
</dbReference>
<keyword evidence="1" id="KW-0472">Membrane</keyword>